<proteinExistence type="predicted"/>
<keyword evidence="9" id="KW-1185">Reference proteome</keyword>
<dbReference type="InterPro" id="IPR007219">
    <property type="entry name" value="XnlR_reg_dom"/>
</dbReference>
<dbReference type="InterPro" id="IPR051615">
    <property type="entry name" value="Transcr_Regulatory_Elem"/>
</dbReference>
<keyword evidence="5" id="KW-0804">Transcription</keyword>
<reference evidence="8 9" key="1">
    <citation type="submission" date="2024-07" db="EMBL/GenBank/DDBJ databases">
        <title>Section-level genome sequencing and comparative genomics of Aspergillus sections Usti and Cavernicolus.</title>
        <authorList>
            <consortium name="Lawrence Berkeley National Laboratory"/>
            <person name="Nybo J.L."/>
            <person name="Vesth T.C."/>
            <person name="Theobald S."/>
            <person name="Frisvad J.C."/>
            <person name="Larsen T.O."/>
            <person name="Kjaerboelling I."/>
            <person name="Rothschild-Mancinelli K."/>
            <person name="Lyhne E.K."/>
            <person name="Kogle M.E."/>
            <person name="Barry K."/>
            <person name="Clum A."/>
            <person name="Na H."/>
            <person name="Ledsgaard L."/>
            <person name="Lin J."/>
            <person name="Lipzen A."/>
            <person name="Kuo A."/>
            <person name="Riley R."/>
            <person name="Mondo S."/>
            <person name="LaButti K."/>
            <person name="Haridas S."/>
            <person name="Pangalinan J."/>
            <person name="Salamov A.A."/>
            <person name="Simmons B.A."/>
            <person name="Magnuson J.K."/>
            <person name="Chen J."/>
            <person name="Drula E."/>
            <person name="Henrissat B."/>
            <person name="Wiebenga A."/>
            <person name="Lubbers R.J."/>
            <person name="Gomes A.C."/>
            <person name="Makela M.R."/>
            <person name="Stajich J."/>
            <person name="Grigoriev I.V."/>
            <person name="Mortensen U.H."/>
            <person name="De vries R.P."/>
            <person name="Baker S.E."/>
            <person name="Andersen M.R."/>
        </authorList>
    </citation>
    <scope>NUCLEOTIDE SEQUENCE [LARGE SCALE GENOMIC DNA]</scope>
    <source>
        <strain evidence="8 9">CBS 600.67</strain>
    </source>
</reference>
<keyword evidence="3" id="KW-0805">Transcription regulation</keyword>
<sequence length="554" mass="61786">MLVKIAGSGDPNVTVLAPTAVAWHMTPWTIASPDTLTVEFNALHNRIAYLEQQVRTLLEGQSTQTHDESMIDRVEDRSMKDLRNTTSSPQENAYIQLQGFEMLPWDYLDVTNDWTLELPLLPWGEDKISIVRSLLAKKGSQIQFDQESGKTVYVGPTSNHHLMDAPNAREGQLPSIPSTGNFVENSAFGAHEVQLFQTFKDKVHGMFPIISDDLCAQDSQLAEQAVSHPLLRYPILAVAAFFIDEELLTQWRTTRRLLIDNYSERFTTKVGPELENCCTQNVKAFLLKAYLDALRGSLESATIFNSIACAMAKRLGLHVDYTSDEVAPSIPPTPQREAFIFWATLWLDKYSFADDVSKDDATSDGHLKYITWFASLPASMKDVLNGKTFHPSFLSFHIAFHSGLILLHRRSFNDDGKAAELSNQRCEDSAAAITNLLKAYQEHFPHILADPLVLHAAFTSALVHLVLLLQPVFLVVSGNHRYEITATKKLNPQNKIIALDLIAANRNGLIMLVKNEPIPNPTMPTELPRALDLAGNISDGYVNGAHTELELVSK</sequence>
<evidence type="ECO:0000256" key="3">
    <source>
        <dbReference type="ARBA" id="ARBA00023015"/>
    </source>
</evidence>
<dbReference type="CDD" id="cd12148">
    <property type="entry name" value="fungal_TF_MHR"/>
    <property type="match status" value="1"/>
</dbReference>
<accession>A0ABR4IFX7</accession>
<feature type="domain" description="Xylanolytic transcriptional activator regulatory" evidence="7">
    <location>
        <begin position="199"/>
        <end position="351"/>
    </location>
</feature>
<organism evidence="8 9">
    <name type="scientific">Aspergillus cavernicola</name>
    <dbReference type="NCBI Taxonomy" id="176166"/>
    <lineage>
        <taxon>Eukaryota</taxon>
        <taxon>Fungi</taxon>
        <taxon>Dikarya</taxon>
        <taxon>Ascomycota</taxon>
        <taxon>Pezizomycotina</taxon>
        <taxon>Eurotiomycetes</taxon>
        <taxon>Eurotiomycetidae</taxon>
        <taxon>Eurotiales</taxon>
        <taxon>Aspergillaceae</taxon>
        <taxon>Aspergillus</taxon>
        <taxon>Aspergillus subgen. Nidulantes</taxon>
    </lineage>
</organism>
<evidence type="ECO:0000313" key="8">
    <source>
        <dbReference type="EMBL" id="KAL2826614.1"/>
    </source>
</evidence>
<evidence type="ECO:0000259" key="7">
    <source>
        <dbReference type="Pfam" id="PF04082"/>
    </source>
</evidence>
<gene>
    <name evidence="8" type="ORF">BDW59DRAFT_160804</name>
</gene>
<evidence type="ECO:0000313" key="9">
    <source>
        <dbReference type="Proteomes" id="UP001610335"/>
    </source>
</evidence>
<keyword evidence="4" id="KW-0238">DNA-binding</keyword>
<evidence type="ECO:0000256" key="4">
    <source>
        <dbReference type="ARBA" id="ARBA00023125"/>
    </source>
</evidence>
<keyword evidence="6" id="KW-0539">Nucleus</keyword>
<evidence type="ECO:0000256" key="1">
    <source>
        <dbReference type="ARBA" id="ARBA00022723"/>
    </source>
</evidence>
<dbReference type="EMBL" id="JBFXLS010000029">
    <property type="protein sequence ID" value="KAL2826614.1"/>
    <property type="molecule type" value="Genomic_DNA"/>
</dbReference>
<evidence type="ECO:0000256" key="2">
    <source>
        <dbReference type="ARBA" id="ARBA00022833"/>
    </source>
</evidence>
<dbReference type="Proteomes" id="UP001610335">
    <property type="component" value="Unassembled WGS sequence"/>
</dbReference>
<name>A0ABR4IFX7_9EURO</name>
<dbReference type="PANTHER" id="PTHR31313:SF81">
    <property type="entry name" value="TY1 ENHANCER ACTIVATOR"/>
    <property type="match status" value="1"/>
</dbReference>
<protein>
    <recommendedName>
        <fullName evidence="7">Xylanolytic transcriptional activator regulatory domain-containing protein</fullName>
    </recommendedName>
</protein>
<keyword evidence="2" id="KW-0862">Zinc</keyword>
<evidence type="ECO:0000256" key="5">
    <source>
        <dbReference type="ARBA" id="ARBA00023163"/>
    </source>
</evidence>
<dbReference type="Pfam" id="PF04082">
    <property type="entry name" value="Fungal_trans"/>
    <property type="match status" value="1"/>
</dbReference>
<dbReference type="PANTHER" id="PTHR31313">
    <property type="entry name" value="TY1 ENHANCER ACTIVATOR"/>
    <property type="match status" value="1"/>
</dbReference>
<keyword evidence="1" id="KW-0479">Metal-binding</keyword>
<comment type="caution">
    <text evidence="8">The sequence shown here is derived from an EMBL/GenBank/DDBJ whole genome shotgun (WGS) entry which is preliminary data.</text>
</comment>
<evidence type="ECO:0000256" key="6">
    <source>
        <dbReference type="ARBA" id="ARBA00023242"/>
    </source>
</evidence>